<accession>A0ABN9GF82</accession>
<comment type="caution">
    <text evidence="2">The sequence shown here is derived from an EMBL/GenBank/DDBJ whole genome shotgun (WGS) entry which is preliminary data.</text>
</comment>
<evidence type="ECO:0000313" key="2">
    <source>
        <dbReference type="EMBL" id="CAI9608084.1"/>
    </source>
</evidence>
<feature type="chain" id="PRO_5046454522" evidence="1">
    <location>
        <begin position="19"/>
        <end position="90"/>
    </location>
</feature>
<evidence type="ECO:0000313" key="3">
    <source>
        <dbReference type="Proteomes" id="UP001162483"/>
    </source>
</evidence>
<keyword evidence="3" id="KW-1185">Reference proteome</keyword>
<proteinExistence type="predicted"/>
<protein>
    <submittedName>
        <fullName evidence="2">Uncharacterized protein</fullName>
    </submittedName>
</protein>
<gene>
    <name evidence="2" type="ORF">SPARVUS_LOCUS14048088</name>
</gene>
<feature type="signal peptide" evidence="1">
    <location>
        <begin position="1"/>
        <end position="18"/>
    </location>
</feature>
<sequence length="90" mass="9623">MCLLSHSVLCLLRQLVRYCVVPLMGVREKVDWDRWAENLLALLEGTSVSNSGLDMTSAVLNGGTAEQLIDKGPLAVAADGLPPNMDGPSE</sequence>
<organism evidence="2 3">
    <name type="scientific">Staurois parvus</name>
    <dbReference type="NCBI Taxonomy" id="386267"/>
    <lineage>
        <taxon>Eukaryota</taxon>
        <taxon>Metazoa</taxon>
        <taxon>Chordata</taxon>
        <taxon>Craniata</taxon>
        <taxon>Vertebrata</taxon>
        <taxon>Euteleostomi</taxon>
        <taxon>Amphibia</taxon>
        <taxon>Batrachia</taxon>
        <taxon>Anura</taxon>
        <taxon>Neobatrachia</taxon>
        <taxon>Ranoidea</taxon>
        <taxon>Ranidae</taxon>
        <taxon>Staurois</taxon>
    </lineage>
</organism>
<feature type="non-terminal residue" evidence="2">
    <location>
        <position position="90"/>
    </location>
</feature>
<evidence type="ECO:0000256" key="1">
    <source>
        <dbReference type="SAM" id="SignalP"/>
    </source>
</evidence>
<keyword evidence="1" id="KW-0732">Signal</keyword>
<reference evidence="2" key="1">
    <citation type="submission" date="2023-05" db="EMBL/GenBank/DDBJ databases">
        <authorList>
            <person name="Stuckert A."/>
        </authorList>
    </citation>
    <scope>NUCLEOTIDE SEQUENCE</scope>
</reference>
<dbReference type="EMBL" id="CATNWA010018553">
    <property type="protein sequence ID" value="CAI9608084.1"/>
    <property type="molecule type" value="Genomic_DNA"/>
</dbReference>
<name>A0ABN9GF82_9NEOB</name>
<dbReference type="Proteomes" id="UP001162483">
    <property type="component" value="Unassembled WGS sequence"/>
</dbReference>